<evidence type="ECO:0000313" key="3">
    <source>
        <dbReference type="Proteomes" id="UP000625711"/>
    </source>
</evidence>
<accession>A0A834IFS2</accession>
<evidence type="ECO:0000313" key="2">
    <source>
        <dbReference type="EMBL" id="KAF7280010.1"/>
    </source>
</evidence>
<gene>
    <name evidence="2" type="ORF">GWI33_006483</name>
</gene>
<reference evidence="2" key="1">
    <citation type="submission" date="2020-08" db="EMBL/GenBank/DDBJ databases">
        <title>Genome sequencing and assembly of the red palm weevil Rhynchophorus ferrugineus.</title>
        <authorList>
            <person name="Dias G.B."/>
            <person name="Bergman C.M."/>
            <person name="Manee M."/>
        </authorList>
    </citation>
    <scope>NUCLEOTIDE SEQUENCE</scope>
    <source>
        <strain evidence="2">AA-2017</strain>
        <tissue evidence="2">Whole larva</tissue>
    </source>
</reference>
<name>A0A834IFS2_RHYFE</name>
<sequence>MKLTSSHRQTRQKTTATTNESLRKTLTAAGYRFRYLFEMDTERPPKNVPELSCEYITQSASSPIRRNRLRTVYVSVLAIALDRR</sequence>
<protein>
    <submittedName>
        <fullName evidence="2">Uncharacterized protein</fullName>
    </submittedName>
</protein>
<dbReference type="EMBL" id="JAACXV010000326">
    <property type="protein sequence ID" value="KAF7280010.1"/>
    <property type="molecule type" value="Genomic_DNA"/>
</dbReference>
<comment type="caution">
    <text evidence="2">The sequence shown here is derived from an EMBL/GenBank/DDBJ whole genome shotgun (WGS) entry which is preliminary data.</text>
</comment>
<keyword evidence="3" id="KW-1185">Reference proteome</keyword>
<feature type="region of interest" description="Disordered" evidence="1">
    <location>
        <begin position="1"/>
        <end position="21"/>
    </location>
</feature>
<dbReference type="Proteomes" id="UP000625711">
    <property type="component" value="Unassembled WGS sequence"/>
</dbReference>
<organism evidence="2 3">
    <name type="scientific">Rhynchophorus ferrugineus</name>
    <name type="common">Red palm weevil</name>
    <name type="synonym">Curculio ferrugineus</name>
    <dbReference type="NCBI Taxonomy" id="354439"/>
    <lineage>
        <taxon>Eukaryota</taxon>
        <taxon>Metazoa</taxon>
        <taxon>Ecdysozoa</taxon>
        <taxon>Arthropoda</taxon>
        <taxon>Hexapoda</taxon>
        <taxon>Insecta</taxon>
        <taxon>Pterygota</taxon>
        <taxon>Neoptera</taxon>
        <taxon>Endopterygota</taxon>
        <taxon>Coleoptera</taxon>
        <taxon>Polyphaga</taxon>
        <taxon>Cucujiformia</taxon>
        <taxon>Curculionidae</taxon>
        <taxon>Dryophthorinae</taxon>
        <taxon>Rhynchophorus</taxon>
    </lineage>
</organism>
<proteinExistence type="predicted"/>
<dbReference type="AlphaFoldDB" id="A0A834IFS2"/>
<evidence type="ECO:0000256" key="1">
    <source>
        <dbReference type="SAM" id="MobiDB-lite"/>
    </source>
</evidence>
<feature type="compositionally biased region" description="Polar residues" evidence="1">
    <location>
        <begin position="1"/>
        <end position="20"/>
    </location>
</feature>